<dbReference type="Pfam" id="PF09537">
    <property type="entry name" value="DUF2383"/>
    <property type="match status" value="1"/>
</dbReference>
<sequence length="153" mass="16904">MADTSHDIRTLNGLIATTLDSVDGYQEAAKDTENSRYASMFTDRANERRQVVTDFQSEVRRLGGNPEDDGTILAGAHRVFLDLKASITGQDDQAIVNEVERGEDHIKAKFEAALKDTDLSPETRAAVERGWGSVKQGHDQMRDLKHSMQAASN</sequence>
<dbReference type="Proteomes" id="UP001055580">
    <property type="component" value="Chromosome"/>
</dbReference>
<evidence type="ECO:0000313" key="4">
    <source>
        <dbReference type="Proteomes" id="UP001055580"/>
    </source>
</evidence>
<proteinExistence type="predicted"/>
<gene>
    <name evidence="3" type="ORF">M9980_09215</name>
</gene>
<protein>
    <submittedName>
        <fullName evidence="3">PA2169 family four-helix-bundle protein</fullName>
    </submittedName>
</protein>
<feature type="domain" description="DUF2383" evidence="2">
    <location>
        <begin position="8"/>
        <end position="116"/>
    </location>
</feature>
<feature type="compositionally biased region" description="Basic and acidic residues" evidence="1">
    <location>
        <begin position="136"/>
        <end position="146"/>
    </location>
</feature>
<reference evidence="3" key="1">
    <citation type="submission" date="2022-05" db="EMBL/GenBank/DDBJ databases">
        <title>Sphingomonas sp. strain RMG20 Genome sequencing and assembly.</title>
        <authorList>
            <person name="Kim I."/>
        </authorList>
    </citation>
    <scope>NUCLEOTIDE SEQUENCE</scope>
    <source>
        <strain evidence="3">RMG20</strain>
    </source>
</reference>
<accession>A0ABY4TQU4</accession>
<evidence type="ECO:0000259" key="2">
    <source>
        <dbReference type="Pfam" id="PF09537"/>
    </source>
</evidence>
<feature type="region of interest" description="Disordered" evidence="1">
    <location>
        <begin position="128"/>
        <end position="153"/>
    </location>
</feature>
<dbReference type="InterPro" id="IPR016920">
    <property type="entry name" value="UCP029477"/>
</dbReference>
<organism evidence="3 4">
    <name type="scientific">Sphingomonas donggukensis</name>
    <dbReference type="NCBI Taxonomy" id="2949093"/>
    <lineage>
        <taxon>Bacteria</taxon>
        <taxon>Pseudomonadati</taxon>
        <taxon>Pseudomonadota</taxon>
        <taxon>Alphaproteobacteria</taxon>
        <taxon>Sphingomonadales</taxon>
        <taxon>Sphingomonadaceae</taxon>
        <taxon>Sphingomonas</taxon>
    </lineage>
</organism>
<name>A0ABY4TQU4_9SPHN</name>
<dbReference type="Gene3D" id="1.20.1260.10">
    <property type="match status" value="1"/>
</dbReference>
<evidence type="ECO:0000313" key="3">
    <source>
        <dbReference type="EMBL" id="URW74753.1"/>
    </source>
</evidence>
<keyword evidence="4" id="KW-1185">Reference proteome</keyword>
<dbReference type="InterPro" id="IPR011971">
    <property type="entry name" value="CHP02284"/>
</dbReference>
<dbReference type="EMBL" id="CP098401">
    <property type="protein sequence ID" value="URW74753.1"/>
    <property type="molecule type" value="Genomic_DNA"/>
</dbReference>
<dbReference type="PIRSF" id="PIRSF029477">
    <property type="entry name" value="UCP029477"/>
    <property type="match status" value="1"/>
</dbReference>
<dbReference type="NCBIfam" id="TIGR02284">
    <property type="entry name" value="PA2169 family four-helix-bundle protein"/>
    <property type="match status" value="1"/>
</dbReference>
<dbReference type="InterPro" id="IPR012347">
    <property type="entry name" value="Ferritin-like"/>
</dbReference>
<dbReference type="InterPro" id="IPR019052">
    <property type="entry name" value="DUF2383"/>
</dbReference>
<evidence type="ECO:0000256" key="1">
    <source>
        <dbReference type="SAM" id="MobiDB-lite"/>
    </source>
</evidence>
<dbReference type="RefSeq" id="WP_250749690.1">
    <property type="nucleotide sequence ID" value="NZ_CP098401.1"/>
</dbReference>